<sequence length="346" mass="37292">MLFARKVTEAPGMTLEGVLGPNNRLDEAMAIHAEKPEAMSISAEGHLLFSSGNQIHRLRRWGEAPEDWARFDQPVSALSSNADGLVAVGLQGGAIAVMDQSGQPVDGWSVPSDLVSVGDCAFLSGDEIAVVDNGYRDDQNVLSIAPWDEVARGRVAVIGRFKEPRVVARALHCPMGITHDFAGGLILSELDRASIVDLSGRILQSGYPGYLGRIRKTDTGYVMACLSRRDPLIEFLKTEPVFVSDMKANLDPRYWISPRATPEISHDFPIELGAARLFGDVKPWAPSFSYGLVIELDGNLMPIASAHSRANGSRHAICDVCSWNGDLMAISRASGEILNLGSGSVP</sequence>
<reference evidence="1" key="1">
    <citation type="submission" date="2022-11" db="EMBL/GenBank/DDBJ databases">
        <authorList>
            <person name="Coimbra C."/>
        </authorList>
    </citation>
    <scope>NUCLEOTIDE SEQUENCE</scope>
    <source>
        <strain evidence="1">Jales19</strain>
    </source>
</reference>
<dbReference type="SUPFAM" id="SSF63829">
    <property type="entry name" value="Calcium-dependent phosphotriesterase"/>
    <property type="match status" value="1"/>
</dbReference>
<proteinExistence type="predicted"/>
<dbReference type="RefSeq" id="WP_269903269.1">
    <property type="nucleotide sequence ID" value="NZ_JAPFQA010000001.1"/>
</dbReference>
<accession>A0ABT4QM20</accession>
<keyword evidence="2" id="KW-1185">Reference proteome</keyword>
<evidence type="ECO:0000313" key="2">
    <source>
        <dbReference type="Proteomes" id="UP001152178"/>
    </source>
</evidence>
<dbReference type="EMBL" id="JAPFQA010000001">
    <property type="protein sequence ID" value="MCZ8542598.1"/>
    <property type="molecule type" value="Genomic_DNA"/>
</dbReference>
<protein>
    <recommendedName>
        <fullName evidence="3">Strictosidine synthase</fullName>
    </recommendedName>
</protein>
<organism evidence="1 2">
    <name type="scientific">Mesorhizobium qingshengii</name>
    <dbReference type="NCBI Taxonomy" id="1165689"/>
    <lineage>
        <taxon>Bacteria</taxon>
        <taxon>Pseudomonadati</taxon>
        <taxon>Pseudomonadota</taxon>
        <taxon>Alphaproteobacteria</taxon>
        <taxon>Hyphomicrobiales</taxon>
        <taxon>Phyllobacteriaceae</taxon>
        <taxon>Mesorhizobium</taxon>
    </lineage>
</organism>
<evidence type="ECO:0008006" key="3">
    <source>
        <dbReference type="Google" id="ProtNLM"/>
    </source>
</evidence>
<evidence type="ECO:0000313" key="1">
    <source>
        <dbReference type="EMBL" id="MCZ8542598.1"/>
    </source>
</evidence>
<name>A0ABT4QM20_9HYPH</name>
<gene>
    <name evidence="1" type="ORF">OOJ09_00295</name>
</gene>
<comment type="caution">
    <text evidence="1">The sequence shown here is derived from an EMBL/GenBank/DDBJ whole genome shotgun (WGS) entry which is preliminary data.</text>
</comment>
<dbReference type="Proteomes" id="UP001152178">
    <property type="component" value="Unassembled WGS sequence"/>
</dbReference>